<reference evidence="1 2" key="1">
    <citation type="journal article" date="2023" name="Science">
        <title>Complex scaffold remodeling in plant triterpene biosynthesis.</title>
        <authorList>
            <person name="De La Pena R."/>
            <person name="Hodgson H."/>
            <person name="Liu J.C."/>
            <person name="Stephenson M.J."/>
            <person name="Martin A.C."/>
            <person name="Owen C."/>
            <person name="Harkess A."/>
            <person name="Leebens-Mack J."/>
            <person name="Jimenez L.E."/>
            <person name="Osbourn A."/>
            <person name="Sattely E.S."/>
        </authorList>
    </citation>
    <scope>NUCLEOTIDE SEQUENCE [LARGE SCALE GENOMIC DNA]</scope>
    <source>
        <strain evidence="2">cv. JPN11</strain>
        <tissue evidence="1">Leaf</tissue>
    </source>
</reference>
<name>A0ACC1WPZ2_MELAZ</name>
<gene>
    <name evidence="1" type="ORF">OWV82_024372</name>
</gene>
<dbReference type="Proteomes" id="UP001164539">
    <property type="component" value="Chromosome 14"/>
</dbReference>
<keyword evidence="2" id="KW-1185">Reference proteome</keyword>
<proteinExistence type="predicted"/>
<comment type="caution">
    <text evidence="1">The sequence shown here is derived from an EMBL/GenBank/DDBJ whole genome shotgun (WGS) entry which is preliminary data.</text>
</comment>
<sequence>MKSQGTLKDLGNQKSKARTHDGGDYYKKSRHTREICWKLNGKPSLNDKGKTSFKKTFQGSIVEEHEPVTNSQSLNKTLVIKGQLELLYKMFGQTRPSSSFFSFCQVR</sequence>
<protein>
    <submittedName>
        <fullName evidence="1">Calcineurin B-like protein</fullName>
    </submittedName>
</protein>
<evidence type="ECO:0000313" key="1">
    <source>
        <dbReference type="EMBL" id="KAJ4701077.1"/>
    </source>
</evidence>
<accession>A0ACC1WPZ2</accession>
<dbReference type="EMBL" id="CM051407">
    <property type="protein sequence ID" value="KAJ4701077.1"/>
    <property type="molecule type" value="Genomic_DNA"/>
</dbReference>
<organism evidence="1 2">
    <name type="scientific">Melia azedarach</name>
    <name type="common">Chinaberry tree</name>
    <dbReference type="NCBI Taxonomy" id="155640"/>
    <lineage>
        <taxon>Eukaryota</taxon>
        <taxon>Viridiplantae</taxon>
        <taxon>Streptophyta</taxon>
        <taxon>Embryophyta</taxon>
        <taxon>Tracheophyta</taxon>
        <taxon>Spermatophyta</taxon>
        <taxon>Magnoliopsida</taxon>
        <taxon>eudicotyledons</taxon>
        <taxon>Gunneridae</taxon>
        <taxon>Pentapetalae</taxon>
        <taxon>rosids</taxon>
        <taxon>malvids</taxon>
        <taxon>Sapindales</taxon>
        <taxon>Meliaceae</taxon>
        <taxon>Melia</taxon>
    </lineage>
</organism>
<evidence type="ECO:0000313" key="2">
    <source>
        <dbReference type="Proteomes" id="UP001164539"/>
    </source>
</evidence>